<evidence type="ECO:0000313" key="1">
    <source>
        <dbReference type="EMBL" id="GIY93286.1"/>
    </source>
</evidence>
<organism evidence="1 2">
    <name type="scientific">Caerostris extrusa</name>
    <name type="common">Bark spider</name>
    <name type="synonym">Caerostris bankana</name>
    <dbReference type="NCBI Taxonomy" id="172846"/>
    <lineage>
        <taxon>Eukaryota</taxon>
        <taxon>Metazoa</taxon>
        <taxon>Ecdysozoa</taxon>
        <taxon>Arthropoda</taxon>
        <taxon>Chelicerata</taxon>
        <taxon>Arachnida</taxon>
        <taxon>Araneae</taxon>
        <taxon>Araneomorphae</taxon>
        <taxon>Entelegynae</taxon>
        <taxon>Araneoidea</taxon>
        <taxon>Araneidae</taxon>
        <taxon>Caerostris</taxon>
    </lineage>
</organism>
<keyword evidence="2" id="KW-1185">Reference proteome</keyword>
<gene>
    <name evidence="1" type="ORF">CEXT_445201</name>
</gene>
<evidence type="ECO:0000313" key="2">
    <source>
        <dbReference type="Proteomes" id="UP001054945"/>
    </source>
</evidence>
<dbReference type="Proteomes" id="UP001054945">
    <property type="component" value="Unassembled WGS sequence"/>
</dbReference>
<sequence>MSKQVNYVSESFFISLSFQTLKFQNGEENVLLFFPQVKLSNDCNIATPTHSLASQCLGFADAHGQTVCCLFVHLQKCVSGIAL</sequence>
<proteinExistence type="predicted"/>
<comment type="caution">
    <text evidence="1">The sequence shown here is derived from an EMBL/GenBank/DDBJ whole genome shotgun (WGS) entry which is preliminary data.</text>
</comment>
<reference evidence="1 2" key="1">
    <citation type="submission" date="2021-06" db="EMBL/GenBank/DDBJ databases">
        <title>Caerostris extrusa draft genome.</title>
        <authorList>
            <person name="Kono N."/>
            <person name="Arakawa K."/>
        </authorList>
    </citation>
    <scope>NUCLEOTIDE SEQUENCE [LARGE SCALE GENOMIC DNA]</scope>
</reference>
<protein>
    <submittedName>
        <fullName evidence="1">Uncharacterized protein</fullName>
    </submittedName>
</protein>
<accession>A0AAV4XH79</accession>
<dbReference type="AlphaFoldDB" id="A0AAV4XH79"/>
<dbReference type="EMBL" id="BPLR01017649">
    <property type="protein sequence ID" value="GIY93286.1"/>
    <property type="molecule type" value="Genomic_DNA"/>
</dbReference>
<name>A0AAV4XH79_CAEEX</name>